<accession>A0A1I6TJS9</accession>
<feature type="signal peptide" evidence="1">
    <location>
        <begin position="1"/>
        <end position="25"/>
    </location>
</feature>
<evidence type="ECO:0000313" key="3">
    <source>
        <dbReference type="Proteomes" id="UP000199239"/>
    </source>
</evidence>
<evidence type="ECO:0000313" key="2">
    <source>
        <dbReference type="EMBL" id="SFS89424.1"/>
    </source>
</evidence>
<gene>
    <name evidence="2" type="ORF">SAMN04488040_2301</name>
</gene>
<keyword evidence="3" id="KW-1185">Reference proteome</keyword>
<feature type="chain" id="PRO_5011482403" description="DUF2125 domain-containing protein" evidence="1">
    <location>
        <begin position="26"/>
        <end position="513"/>
    </location>
</feature>
<name>A0A1I6TJS9_9RHOB</name>
<evidence type="ECO:0000256" key="1">
    <source>
        <dbReference type="SAM" id="SignalP"/>
    </source>
</evidence>
<reference evidence="3" key="1">
    <citation type="submission" date="2016-10" db="EMBL/GenBank/DDBJ databases">
        <authorList>
            <person name="Varghese N."/>
            <person name="Submissions S."/>
        </authorList>
    </citation>
    <scope>NUCLEOTIDE SEQUENCE [LARGE SCALE GENOMIC DNA]</scope>
    <source>
        <strain evidence="3">DSM 23422</strain>
    </source>
</reference>
<keyword evidence="1" id="KW-0732">Signal</keyword>
<dbReference type="AlphaFoldDB" id="A0A1I6TJS9"/>
<proteinExistence type="predicted"/>
<sequence length="513" mass="53690">MIIRFNTILGGSALALLSAVQSVSADITPKDVWQDWRSYMQGTGYQLTGNENIAGDTLTVTDIRLESGAQGGQGETVISMNTLSFEQNPDGSVAVIFPALMPVSVEAASGVGDTDTVRLSVTLTQSGHEMLVRGTPTNMSNTYSAETVGLSIDQLTVGDETLDANTLQMTIAMQDVESETNSTLGAMRTYTQTASVGAITYDLNFKNPDEPATFAIQGKSADLTVKGKSLLPLTLGQVTDVAELLRAGMDASATITVGNATMTANIKDPNSGDMAIAIAAEDGTLTVETSADGISYAGTREGMTVSVQPPEFPFLLSFAMENSAFNLTAPAIKSDTPQHFALGLNLSGFTMSDMVWGMLNPQGSLPRDPASISLDMTGTATMLTDYMNMQNAGQMAGAMEMPARPESIKLNSLIIDALGARLTGLGAATFENADPTAQHSTLKPAGAVDFKLVGGNTLLNTLVDSGLLPAQTAMGARMVMAMFAVPGDGDDTLETKLEFTRSGAILANGQRIK</sequence>
<evidence type="ECO:0008006" key="4">
    <source>
        <dbReference type="Google" id="ProtNLM"/>
    </source>
</evidence>
<dbReference type="RefSeq" id="WP_093916492.1">
    <property type="nucleotide sequence ID" value="NZ_FPAJ01000003.1"/>
</dbReference>
<dbReference type="STRING" id="394264.SAMN04488040_2301"/>
<protein>
    <recommendedName>
        <fullName evidence="4">DUF2125 domain-containing protein</fullName>
    </recommendedName>
</protein>
<dbReference type="EMBL" id="FPAJ01000003">
    <property type="protein sequence ID" value="SFS89424.1"/>
    <property type="molecule type" value="Genomic_DNA"/>
</dbReference>
<dbReference type="OrthoDB" id="7791409at2"/>
<organism evidence="2 3">
    <name type="scientific">Sulfitobacter marinus</name>
    <dbReference type="NCBI Taxonomy" id="394264"/>
    <lineage>
        <taxon>Bacteria</taxon>
        <taxon>Pseudomonadati</taxon>
        <taxon>Pseudomonadota</taxon>
        <taxon>Alphaproteobacteria</taxon>
        <taxon>Rhodobacterales</taxon>
        <taxon>Roseobacteraceae</taxon>
        <taxon>Sulfitobacter</taxon>
    </lineage>
</organism>
<dbReference type="Proteomes" id="UP000199239">
    <property type="component" value="Unassembled WGS sequence"/>
</dbReference>